<accession>A0A4P7CM53</accession>
<evidence type="ECO:0000313" key="4">
    <source>
        <dbReference type="Proteomes" id="UP000294444"/>
    </source>
</evidence>
<protein>
    <submittedName>
        <fullName evidence="3">WYL domain-containing protein</fullName>
    </submittedName>
</protein>
<proteinExistence type="predicted"/>
<keyword evidence="4" id="KW-1185">Reference proteome</keyword>
<organism evidence="3 4">
    <name type="scientific">Actinobacillus indolicus</name>
    <dbReference type="NCBI Taxonomy" id="51049"/>
    <lineage>
        <taxon>Bacteria</taxon>
        <taxon>Pseudomonadati</taxon>
        <taxon>Pseudomonadota</taxon>
        <taxon>Gammaproteobacteria</taxon>
        <taxon>Pasteurellales</taxon>
        <taxon>Pasteurellaceae</taxon>
        <taxon>Actinobacillus</taxon>
    </lineage>
</organism>
<dbReference type="PANTHER" id="PTHR34580:SF1">
    <property type="entry name" value="PROTEIN PAFC"/>
    <property type="match status" value="1"/>
</dbReference>
<name>A0A4P7CM53_9PAST</name>
<gene>
    <name evidence="3" type="ORF">EXH44_09710</name>
</gene>
<dbReference type="InterPro" id="IPR051534">
    <property type="entry name" value="CBASS_pafABC_assoc_protein"/>
</dbReference>
<dbReference type="Proteomes" id="UP000294444">
    <property type="component" value="Chromosome"/>
</dbReference>
<dbReference type="InterPro" id="IPR026881">
    <property type="entry name" value="WYL_dom"/>
</dbReference>
<dbReference type="PANTHER" id="PTHR34580">
    <property type="match status" value="1"/>
</dbReference>
<dbReference type="InterPro" id="IPR057727">
    <property type="entry name" value="WCX_dom"/>
</dbReference>
<evidence type="ECO:0000259" key="1">
    <source>
        <dbReference type="Pfam" id="PF13280"/>
    </source>
</evidence>
<dbReference type="Pfam" id="PF25583">
    <property type="entry name" value="WCX"/>
    <property type="match status" value="1"/>
</dbReference>
<dbReference type="EMBL" id="CP038145">
    <property type="protein sequence ID" value="QBQ64477.1"/>
    <property type="molecule type" value="Genomic_DNA"/>
</dbReference>
<evidence type="ECO:0000259" key="2">
    <source>
        <dbReference type="Pfam" id="PF25583"/>
    </source>
</evidence>
<feature type="domain" description="WYL" evidence="1">
    <location>
        <begin position="158"/>
        <end position="225"/>
    </location>
</feature>
<evidence type="ECO:0000313" key="3">
    <source>
        <dbReference type="EMBL" id="QBQ64477.1"/>
    </source>
</evidence>
<feature type="domain" description="WCX" evidence="2">
    <location>
        <begin position="263"/>
        <end position="312"/>
    </location>
</feature>
<dbReference type="KEGG" id="aio:EXH44_09710"/>
<sequence>MSKRPSGIDSALFLLEILRRIPRKPYRLTTSEIFDSMKKAGFEKDKRSVQRALKTLSEHFDDLECDDRDNEYAYCWLERSEGISVSMLNEQQALILKLAEQQLKYLLPANIMSSMEPFFKQAEKIVGAGTSNPEHQWFGKICSVPTSQPLIPAKVKEDVFTAVSTALFQNKLLHIEYQNQHGKKHKAQIMPLAIAQQGASTYLVARYDGFDDNRLLALHRIKKAELSTFSFERPKDFNLKQYQDEGHLGFGSGGKVKLTFSIARWAGFHLTETPLSKDQITLEESEGHYRFQATVADTDMLEWWIRRFGEEIWDIEKESV</sequence>
<reference evidence="3 4" key="1">
    <citation type="submission" date="2019-03" db="EMBL/GenBank/DDBJ databases">
        <authorList>
            <person name="Che Y."/>
            <person name="Zhou L."/>
        </authorList>
    </citation>
    <scope>NUCLEOTIDE SEQUENCE [LARGE SCALE GENOMIC DNA]</scope>
    <source>
        <strain evidence="3 4">AIFJ1607</strain>
    </source>
</reference>
<dbReference type="RefSeq" id="WP_162857307.1">
    <property type="nucleotide sequence ID" value="NZ_CP038145.1"/>
</dbReference>
<dbReference type="Pfam" id="PF13280">
    <property type="entry name" value="WYL"/>
    <property type="match status" value="1"/>
</dbReference>
<dbReference type="PROSITE" id="PS52050">
    <property type="entry name" value="WYL"/>
    <property type="match status" value="1"/>
</dbReference>
<dbReference type="AlphaFoldDB" id="A0A4P7CM53"/>